<dbReference type="Gene3D" id="3.30.830.10">
    <property type="entry name" value="Metalloenzyme, LuxS/M16 peptidase-like"/>
    <property type="match status" value="2"/>
</dbReference>
<dbReference type="HOGENOM" id="CLU_009902_0_1_1"/>
<dbReference type="PANTHER" id="PTHR11851:SF209">
    <property type="entry name" value="CYTOCHROME B-C1 COMPLEX SUBUNIT 2, MITOCHONDRIAL"/>
    <property type="match status" value="1"/>
</dbReference>
<dbReference type="EMBL" id="JPOX01000047">
    <property type="protein sequence ID" value="KFX42248.1"/>
    <property type="molecule type" value="Genomic_DNA"/>
</dbReference>
<dbReference type="Pfam" id="PF05193">
    <property type="entry name" value="Peptidase_M16_C"/>
    <property type="match status" value="1"/>
</dbReference>
<evidence type="ECO:0000313" key="15">
    <source>
        <dbReference type="EMBL" id="KFX42248.1"/>
    </source>
</evidence>
<reference evidence="15" key="2">
    <citation type="journal article" date="2014" name="PLoS Genet.">
        <title>Signature gene expression reveals novel clues to the molecular mechanisms of dimorphic transition in Penicillium marneffei.</title>
        <authorList>
            <person name="Yang E."/>
            <person name="Wang G."/>
            <person name="Cai J."/>
            <person name="Woo P.C."/>
            <person name="Lau S.K."/>
            <person name="Yuen K.-Y."/>
            <person name="Chow W.-N."/>
            <person name="Lin X."/>
        </authorList>
    </citation>
    <scope>NUCLEOTIDE SEQUENCE</scope>
    <source>
        <strain evidence="15">PM1</strain>
    </source>
</reference>
<proteinExistence type="inferred from homology"/>
<keyword evidence="4" id="KW-0999">Mitochondrion inner membrane</keyword>
<comment type="similarity">
    <text evidence="9">Belongs to the peptidase M16 family. UQCRC2/QCR2 subfamily.</text>
</comment>
<feature type="region of interest" description="Disordered" evidence="12">
    <location>
        <begin position="1"/>
        <end position="31"/>
    </location>
</feature>
<feature type="compositionally biased region" description="Low complexity" evidence="12">
    <location>
        <begin position="16"/>
        <end position="31"/>
    </location>
</feature>
<evidence type="ECO:0000259" key="13">
    <source>
        <dbReference type="Pfam" id="PF00675"/>
    </source>
</evidence>
<evidence type="ECO:0000256" key="8">
    <source>
        <dbReference type="ARBA" id="ARBA00023136"/>
    </source>
</evidence>
<dbReference type="GO" id="GO:0046872">
    <property type="term" value="F:metal ion binding"/>
    <property type="evidence" value="ECO:0007669"/>
    <property type="project" value="InterPro"/>
</dbReference>
<dbReference type="FunFam" id="3.30.830.10:FF:000021">
    <property type="entry name" value="Cytochrome b-c1 complex subunit 2"/>
    <property type="match status" value="1"/>
</dbReference>
<evidence type="ECO:0000256" key="1">
    <source>
        <dbReference type="ARBA" id="ARBA00004443"/>
    </source>
</evidence>
<evidence type="ECO:0000256" key="4">
    <source>
        <dbReference type="ARBA" id="ARBA00022792"/>
    </source>
</evidence>
<dbReference type="InterPro" id="IPR011249">
    <property type="entry name" value="Metalloenz_LuxS/M16"/>
</dbReference>
<dbReference type="InterPro" id="IPR007863">
    <property type="entry name" value="Peptidase_M16_C"/>
</dbReference>
<feature type="domain" description="Peptidase M16 C-terminal" evidence="14">
    <location>
        <begin position="198"/>
        <end position="379"/>
    </location>
</feature>
<evidence type="ECO:0000256" key="7">
    <source>
        <dbReference type="ARBA" id="ARBA00023128"/>
    </source>
</evidence>
<evidence type="ECO:0000256" key="3">
    <source>
        <dbReference type="ARBA" id="ARBA00022660"/>
    </source>
</evidence>
<protein>
    <recommendedName>
        <fullName evidence="10">Cytochrome b-c1 complex subunit 2, mitochondrial</fullName>
    </recommendedName>
    <alternativeName>
        <fullName evidence="11">Core protein II</fullName>
    </alternativeName>
</protein>
<accession>A0A093XAI9</accession>
<dbReference type="SUPFAM" id="SSF63411">
    <property type="entry name" value="LuxS/MPP-like metallohydrolase"/>
    <property type="match status" value="2"/>
</dbReference>
<feature type="domain" description="Peptidase M16 N-terminal" evidence="13">
    <location>
        <begin position="52"/>
        <end position="179"/>
    </location>
</feature>
<evidence type="ECO:0000256" key="5">
    <source>
        <dbReference type="ARBA" id="ARBA00022946"/>
    </source>
</evidence>
<evidence type="ECO:0000256" key="2">
    <source>
        <dbReference type="ARBA" id="ARBA00022448"/>
    </source>
</evidence>
<evidence type="ECO:0000256" key="11">
    <source>
        <dbReference type="ARBA" id="ARBA00041372"/>
    </source>
</evidence>
<keyword evidence="3" id="KW-0679">Respiratory chain</keyword>
<dbReference type="FunFam" id="3.30.830.10:FF:000039">
    <property type="entry name" value="Ubiquinol-cytochrome c reductase core subunit 2"/>
    <property type="match status" value="1"/>
</dbReference>
<evidence type="ECO:0000256" key="9">
    <source>
        <dbReference type="ARBA" id="ARBA00038146"/>
    </source>
</evidence>
<keyword evidence="7" id="KW-0496">Mitochondrion</keyword>
<evidence type="ECO:0000259" key="14">
    <source>
        <dbReference type="Pfam" id="PF05193"/>
    </source>
</evidence>
<evidence type="ECO:0000256" key="6">
    <source>
        <dbReference type="ARBA" id="ARBA00022982"/>
    </source>
</evidence>
<keyword evidence="8" id="KW-0472">Membrane</keyword>
<keyword evidence="2" id="KW-0813">Transport</keyword>
<organism evidence="15">
    <name type="scientific">Talaromyces marneffei PM1</name>
    <dbReference type="NCBI Taxonomy" id="1077442"/>
    <lineage>
        <taxon>Eukaryota</taxon>
        <taxon>Fungi</taxon>
        <taxon>Dikarya</taxon>
        <taxon>Ascomycota</taxon>
        <taxon>Pezizomycotina</taxon>
        <taxon>Eurotiomycetes</taxon>
        <taxon>Eurotiomycetidae</taxon>
        <taxon>Eurotiales</taxon>
        <taxon>Trichocomaceae</taxon>
        <taxon>Talaromyces</taxon>
        <taxon>Talaromyces sect. Talaromyces</taxon>
    </lineage>
</organism>
<comment type="caution">
    <text evidence="15">The sequence shown here is derived from an EMBL/GenBank/DDBJ whole genome shotgun (WGS) entry which is preliminary data.</text>
</comment>
<dbReference type="GO" id="GO:0005743">
    <property type="term" value="C:mitochondrial inner membrane"/>
    <property type="evidence" value="ECO:0007669"/>
    <property type="project" value="UniProtKB-SubCell"/>
</dbReference>
<name>A0A093XAI9_TALMA</name>
<dbReference type="InterPro" id="IPR050361">
    <property type="entry name" value="MPP/UQCRC_Complex"/>
</dbReference>
<evidence type="ECO:0000256" key="12">
    <source>
        <dbReference type="SAM" id="MobiDB-lite"/>
    </source>
</evidence>
<dbReference type="InterPro" id="IPR011765">
    <property type="entry name" value="Pept_M16_N"/>
</dbReference>
<dbReference type="Pfam" id="PF00675">
    <property type="entry name" value="Peptidase_M16"/>
    <property type="match status" value="1"/>
</dbReference>
<comment type="subcellular location">
    <subcellularLocation>
        <location evidence="1">Mitochondrion inner membrane</location>
        <topology evidence="1">Peripheral membrane protein</topology>
        <orientation evidence="1">Matrix side</orientation>
    </subcellularLocation>
</comment>
<keyword evidence="5" id="KW-0809">Transit peptide</keyword>
<reference key="1">
    <citation type="journal article" date="2014" name="PLoS Genet.">
        <title>Signature Gene Expression Reveals Novel Clues to the Molecular Mechanisms of Dimorphic Transition in Penicillium marneffei.</title>
        <authorList>
            <person name="Yang E."/>
            <person name="Wang G."/>
            <person name="Cai J."/>
            <person name="Woo P.C."/>
            <person name="Lau S.K."/>
            <person name="Yuen K.-Y."/>
            <person name="Chow W.-N."/>
            <person name="Lin X."/>
        </authorList>
    </citation>
    <scope>NUCLEOTIDE SEQUENCE [LARGE SCALE GENOMIC DNA]</scope>
    <source>
        <strain>PM1</strain>
    </source>
</reference>
<sequence length="460" mass="48373">MLSRSSFGRTAQRALRTQSSTSRRAFASAASPSTQYETAEAAGIKVANRELEGATSLLAVVAKAGSRYEPVPGFSDALARYAFQSTYKRSGLRITREAELLGSNLTAKNTRENVVLQAKFLSADLPYFAELLAEVTSQTKYNAYEWAELVLPTIKLRQQVLFSKPEILALESAHATAFHRGLGEASFAAASTPFEAYFTEDGLAEFAQSAYAKPNISLVSVGPNSSEVSKWVGQFFAGHPAGAAAGQFKVKDTVPSKFYGGEQRTASKAGNTIVISFPGSAQYGASGYKAEADVLAALLGGESTIKWSPGFSLLAKAAESETGVSVSTKNYAYSDAGLFAVTVSGKADSVATVAKRAAEAIKQVAAGEIPAEVVKKAIALAKFRALEASQVAETGVELTGAALINGGKPYQINELASSFEKVSPQQVQDLAKSFVSGKASIAVVGDLHKLPFAEDLGLTV</sequence>
<gene>
    <name evidence="15" type="ORF">GQ26_0470520</name>
</gene>
<keyword evidence="6" id="KW-0249">Electron transport</keyword>
<dbReference type="PANTHER" id="PTHR11851">
    <property type="entry name" value="METALLOPROTEASE"/>
    <property type="match status" value="1"/>
</dbReference>
<evidence type="ECO:0000256" key="10">
    <source>
        <dbReference type="ARBA" id="ARBA00040751"/>
    </source>
</evidence>
<dbReference type="AlphaFoldDB" id="A0A093XAI9"/>
<dbReference type="eggNOG" id="KOG2583">
    <property type="taxonomic scope" value="Eukaryota"/>
</dbReference>